<reference evidence="3 5" key="1">
    <citation type="submission" date="2021-07" db="EMBL/GenBank/DDBJ databases">
        <authorList>
            <person name="Imarazene B."/>
            <person name="Zahm M."/>
            <person name="Klopp C."/>
            <person name="Cabau C."/>
            <person name="Beille S."/>
            <person name="Jouanno E."/>
            <person name="Castinel A."/>
            <person name="Lluch J."/>
            <person name="Gil L."/>
            <person name="Kuchtly C."/>
            <person name="Lopez Roques C."/>
            <person name="Donnadieu C."/>
            <person name="Parrinello H."/>
            <person name="Journot L."/>
            <person name="Du K."/>
            <person name="Schartl M."/>
            <person name="Retaux S."/>
            <person name="Guiguen Y."/>
        </authorList>
    </citation>
    <scope>NUCLEOTIDE SEQUENCE [LARGE SCALE GENOMIC DNA]</scope>
    <source>
        <strain evidence="3">Pach_M1</strain>
        <tissue evidence="3">Testis</tissue>
    </source>
</reference>
<feature type="region of interest" description="Disordered" evidence="2">
    <location>
        <begin position="1"/>
        <end position="27"/>
    </location>
</feature>
<evidence type="ECO:0000313" key="5">
    <source>
        <dbReference type="Proteomes" id="UP000752171"/>
    </source>
</evidence>
<dbReference type="Gene3D" id="3.40.50.1110">
    <property type="entry name" value="SGNH hydrolase"/>
    <property type="match status" value="1"/>
</dbReference>
<feature type="compositionally biased region" description="Polar residues" evidence="2">
    <location>
        <begin position="298"/>
        <end position="320"/>
    </location>
</feature>
<feature type="coiled-coil region" evidence="1">
    <location>
        <begin position="236"/>
        <end position="295"/>
    </location>
</feature>
<proteinExistence type="predicted"/>
<feature type="compositionally biased region" description="Low complexity" evidence="2">
    <location>
        <begin position="321"/>
        <end position="343"/>
    </location>
</feature>
<feature type="compositionally biased region" description="Basic and acidic residues" evidence="2">
    <location>
        <begin position="144"/>
        <end position="162"/>
    </location>
</feature>
<feature type="region of interest" description="Disordered" evidence="2">
    <location>
        <begin position="296"/>
        <end position="348"/>
    </location>
</feature>
<feature type="region of interest" description="Disordered" evidence="2">
    <location>
        <begin position="144"/>
        <end position="202"/>
    </location>
</feature>
<dbReference type="SUPFAM" id="SSF52266">
    <property type="entry name" value="SGNH hydrolase"/>
    <property type="match status" value="1"/>
</dbReference>
<protein>
    <submittedName>
        <fullName evidence="3">Uncharacterized protein</fullName>
    </submittedName>
</protein>
<keyword evidence="1" id="KW-0175">Coiled coil</keyword>
<comment type="caution">
    <text evidence="3">The sequence shown here is derived from an EMBL/GenBank/DDBJ whole genome shotgun (WGS) entry which is preliminary data.</text>
</comment>
<gene>
    <name evidence="4" type="ORF">AMEX_G18137</name>
    <name evidence="3" type="ORF">AMEX_G21852</name>
</gene>
<dbReference type="EMBL" id="JAICCE010000018">
    <property type="protein sequence ID" value="KAG9265453.1"/>
    <property type="molecule type" value="Genomic_DNA"/>
</dbReference>
<evidence type="ECO:0000256" key="2">
    <source>
        <dbReference type="SAM" id="MobiDB-lite"/>
    </source>
</evidence>
<dbReference type="EMBL" id="JAICCE010000015">
    <property type="protein sequence ID" value="KAG9267308.1"/>
    <property type="molecule type" value="Genomic_DNA"/>
</dbReference>
<sequence length="633" mass="71951">MIQPEEAPAPTEHCTEEREHSPCSSHHSCPVIYPPEVKSETARKQFKHKLLREKPESLFSDLYKTGETSNLIFYTDSPESWHKALTSYYTSVKKEGICNGWKLKIKDPSDTETVMTTINIYKNGTLMVQGNLSEFEKSFGRLREAAEEERGRDNILQEEKSDCPPQHNTTTQSSAQTSSQSSDQTSDQTSAQEQKDIGQDQLTPLHTSITLLKGHFTQLEGEIVQLREMFLKQQTNMKWIQEKEDFKKELSDLREQLRILQVEKEEDRSRYRKEMAELREELRLRDSIVESLKEQLLSLKQPQSPPTTKISRQTNPNNHLQPPSITPTSSQQPPANQPSQPEQCTTMDEGRNAEQIEIALLIDSNGKFIDEKKLFPRHRVAKIWCPSTQKALELLTEANLGSPSHIIIHTGTNDLRTQQEKVSMSLKAVMEKASNTFPSSKIIISTLLPRKDFHPYTIQKINASISRDCALHPNIHLAHHPTLNTDCLHDHVHLLKRAVPEFARKLKDIALSRNVTAYQRTTGHTPKPRDRAPTRTTNLRPQHRAPHYPALPNMQRSPQENPFPAPASDHLTDTQTSILPLGPTSAPLNSQTRPGNLTYAQALSRTNPNAAELRDIGQMLNHICSRLMGHDSW</sequence>
<evidence type="ECO:0000313" key="4">
    <source>
        <dbReference type="EMBL" id="KAG9267308.1"/>
    </source>
</evidence>
<dbReference type="AlphaFoldDB" id="A0A8T2L1J7"/>
<evidence type="ECO:0000313" key="3">
    <source>
        <dbReference type="EMBL" id="KAG9265453.1"/>
    </source>
</evidence>
<feature type="compositionally biased region" description="Low complexity" evidence="2">
    <location>
        <begin position="169"/>
        <end position="192"/>
    </location>
</feature>
<evidence type="ECO:0000256" key="1">
    <source>
        <dbReference type="SAM" id="Coils"/>
    </source>
</evidence>
<dbReference type="Proteomes" id="UP000752171">
    <property type="component" value="Unassembled WGS sequence"/>
</dbReference>
<feature type="region of interest" description="Disordered" evidence="2">
    <location>
        <begin position="519"/>
        <end position="594"/>
    </location>
</feature>
<dbReference type="InterPro" id="IPR036514">
    <property type="entry name" value="SGNH_hydro_sf"/>
</dbReference>
<name>A0A8T2L1J7_ASTMX</name>
<organism evidence="3 5">
    <name type="scientific">Astyanax mexicanus</name>
    <name type="common">Blind cave fish</name>
    <name type="synonym">Astyanax fasciatus mexicanus</name>
    <dbReference type="NCBI Taxonomy" id="7994"/>
    <lineage>
        <taxon>Eukaryota</taxon>
        <taxon>Metazoa</taxon>
        <taxon>Chordata</taxon>
        <taxon>Craniata</taxon>
        <taxon>Vertebrata</taxon>
        <taxon>Euteleostomi</taxon>
        <taxon>Actinopterygii</taxon>
        <taxon>Neopterygii</taxon>
        <taxon>Teleostei</taxon>
        <taxon>Ostariophysi</taxon>
        <taxon>Characiformes</taxon>
        <taxon>Characoidei</taxon>
        <taxon>Acestrorhamphidae</taxon>
        <taxon>Acestrorhamphinae</taxon>
        <taxon>Astyanax</taxon>
    </lineage>
</organism>
<accession>A0A8T2L1J7</accession>